<dbReference type="GO" id="GO:0005576">
    <property type="term" value="C:extracellular region"/>
    <property type="evidence" value="ECO:0007669"/>
    <property type="project" value="UniProtKB-SubCell"/>
</dbReference>
<gene>
    <name evidence="10" type="ORF">F444_18966</name>
</gene>
<dbReference type="EMBL" id="ANJA01003511">
    <property type="protein sequence ID" value="ETO63288.1"/>
    <property type="molecule type" value="Genomic_DNA"/>
</dbReference>
<evidence type="ECO:0000256" key="3">
    <source>
        <dbReference type="ARBA" id="ARBA00010400"/>
    </source>
</evidence>
<evidence type="ECO:0000313" key="11">
    <source>
        <dbReference type="Proteomes" id="UP000028582"/>
    </source>
</evidence>
<evidence type="ECO:0000256" key="6">
    <source>
        <dbReference type="ARBA" id="ARBA00023026"/>
    </source>
</evidence>
<keyword evidence="6" id="KW-0843">Virulence</keyword>
<protein>
    <recommendedName>
        <fullName evidence="12">RXLR phytopathogen effector protein WY-domain domain-containing protein</fullName>
    </recommendedName>
</protein>
<dbReference type="OrthoDB" id="121691at2759"/>
<dbReference type="InterPro" id="IPR040786">
    <property type="entry name" value="RXLR_WY"/>
</dbReference>
<comment type="caution">
    <text evidence="10">The sequence shown here is derived from an EMBL/GenBank/DDBJ whole genome shotgun (WGS) entry which is preliminary data.</text>
</comment>
<feature type="signal peptide" evidence="7">
    <location>
        <begin position="1"/>
        <end position="21"/>
    </location>
</feature>
<keyword evidence="5 7" id="KW-0732">Signal</keyword>
<feature type="domain" description="RXLR phytopathogen effector protein WY-domain" evidence="8">
    <location>
        <begin position="123"/>
        <end position="171"/>
    </location>
</feature>
<dbReference type="AlphaFoldDB" id="A0A080Z9H7"/>
<evidence type="ECO:0000256" key="2">
    <source>
        <dbReference type="ARBA" id="ARBA00004613"/>
    </source>
</evidence>
<evidence type="ECO:0000256" key="7">
    <source>
        <dbReference type="SAM" id="SignalP"/>
    </source>
</evidence>
<organism evidence="10 11">
    <name type="scientific">Phytophthora nicotianae P1976</name>
    <dbReference type="NCBI Taxonomy" id="1317066"/>
    <lineage>
        <taxon>Eukaryota</taxon>
        <taxon>Sar</taxon>
        <taxon>Stramenopiles</taxon>
        <taxon>Oomycota</taxon>
        <taxon>Peronosporomycetes</taxon>
        <taxon>Peronosporales</taxon>
        <taxon>Peronosporaceae</taxon>
        <taxon>Phytophthora</taxon>
    </lineage>
</organism>
<dbReference type="Proteomes" id="UP000028582">
    <property type="component" value="Unassembled WGS sequence"/>
</dbReference>
<comment type="subcellular location">
    <subcellularLocation>
        <location evidence="1">Host cell</location>
    </subcellularLocation>
    <subcellularLocation>
        <location evidence="2">Secreted</location>
    </subcellularLocation>
</comment>
<evidence type="ECO:0000256" key="5">
    <source>
        <dbReference type="ARBA" id="ARBA00022729"/>
    </source>
</evidence>
<feature type="domain" description="RxLR effector PexRD54 WY" evidence="9">
    <location>
        <begin position="185"/>
        <end position="220"/>
    </location>
</feature>
<feature type="domain" description="RxLR effector PexRD54 WY" evidence="9">
    <location>
        <begin position="90"/>
        <end position="120"/>
    </location>
</feature>
<comment type="similarity">
    <text evidence="3">Belongs to the RxLR effector family.</text>
</comment>
<proteinExistence type="inferred from homology"/>
<feature type="domain" description="RXLR phytopathogen effector protein WY-domain" evidence="8">
    <location>
        <begin position="223"/>
        <end position="272"/>
    </location>
</feature>
<evidence type="ECO:0000256" key="4">
    <source>
        <dbReference type="ARBA" id="ARBA00022525"/>
    </source>
</evidence>
<evidence type="ECO:0000259" key="9">
    <source>
        <dbReference type="Pfam" id="PF22748"/>
    </source>
</evidence>
<sequence length="347" mass="39997">MSLQCVIVLLIVVVGANSCYGIKDKADLVYSNSRLTRDKVVALATPRRLLRSTAAKTVEASTNDQSYEERAPVQMVTGNMAKLALSMKVNPEVFYKRLRFSKAVGKLDDNPEFLAWLQYVLKYRAKTDDATFPLVRLLDLLRNTRPDRDLVELFQSLRRIEGMMNTADKMQIDLFERSPDVHRMMNEMWLKSRESPRDIFSILELNKVWKNQNLIQWLRYTEMYRNELGVDSFSVFQTNQLLLEHTSLARLVVRLESIKKTPDLEMLAESMQSQLLQRMKITPRELLTQHLTVASLPPKNDPRYKVLERYALLYAARRGGGQATMEQVKALFARGEIFAALNAAEMV</sequence>
<dbReference type="Pfam" id="PF18634">
    <property type="entry name" value="RXLR_WY"/>
    <property type="match status" value="2"/>
</dbReference>
<reference evidence="10 11" key="1">
    <citation type="submission" date="2013-11" db="EMBL/GenBank/DDBJ databases">
        <title>The Genome Sequence of Phytophthora parasitica P1976.</title>
        <authorList>
            <consortium name="The Broad Institute Genomics Platform"/>
            <person name="Russ C."/>
            <person name="Tyler B."/>
            <person name="Panabieres F."/>
            <person name="Shan W."/>
            <person name="Tripathy S."/>
            <person name="Grunwald N."/>
            <person name="Machado M."/>
            <person name="Johnson C.S."/>
            <person name="Walker B."/>
            <person name="Young S."/>
            <person name="Zeng Q."/>
            <person name="Gargeya S."/>
            <person name="Fitzgerald M."/>
            <person name="Haas B."/>
            <person name="Abouelleil A."/>
            <person name="Allen A.W."/>
            <person name="Alvarado L."/>
            <person name="Arachchi H.M."/>
            <person name="Berlin A.M."/>
            <person name="Chapman S.B."/>
            <person name="Gainer-Dewar J."/>
            <person name="Goldberg J."/>
            <person name="Griggs A."/>
            <person name="Gujja S."/>
            <person name="Hansen M."/>
            <person name="Howarth C."/>
            <person name="Imamovic A."/>
            <person name="Ireland A."/>
            <person name="Larimer J."/>
            <person name="McCowan C."/>
            <person name="Murphy C."/>
            <person name="Pearson M."/>
            <person name="Poon T.W."/>
            <person name="Priest M."/>
            <person name="Roberts A."/>
            <person name="Saif S."/>
            <person name="Shea T."/>
            <person name="Sisk P."/>
            <person name="Sykes S."/>
            <person name="Wortman J."/>
            <person name="Nusbaum C."/>
            <person name="Birren B."/>
        </authorList>
    </citation>
    <scope>NUCLEOTIDE SEQUENCE [LARGE SCALE GENOMIC DNA]</scope>
    <source>
        <strain evidence="10 11">P1976</strain>
    </source>
</reference>
<keyword evidence="4" id="KW-0964">Secreted</keyword>
<accession>A0A080Z9H7</accession>
<evidence type="ECO:0000256" key="1">
    <source>
        <dbReference type="ARBA" id="ARBA00004340"/>
    </source>
</evidence>
<feature type="chain" id="PRO_5001752875" description="RXLR phytopathogen effector protein WY-domain domain-containing protein" evidence="7">
    <location>
        <begin position="22"/>
        <end position="347"/>
    </location>
</feature>
<name>A0A080Z9H7_PHYNI</name>
<evidence type="ECO:0000259" key="8">
    <source>
        <dbReference type="Pfam" id="PF18634"/>
    </source>
</evidence>
<evidence type="ECO:0000313" key="10">
    <source>
        <dbReference type="EMBL" id="ETO63288.1"/>
    </source>
</evidence>
<dbReference type="GO" id="GO:0043657">
    <property type="term" value="C:host cell"/>
    <property type="evidence" value="ECO:0007669"/>
    <property type="project" value="UniProtKB-SubCell"/>
</dbReference>
<dbReference type="Pfam" id="PF22748">
    <property type="entry name" value="PexRD54_WY"/>
    <property type="match status" value="2"/>
</dbReference>
<evidence type="ECO:0008006" key="12">
    <source>
        <dbReference type="Google" id="ProtNLM"/>
    </source>
</evidence>
<dbReference type="InterPro" id="IPR054463">
    <property type="entry name" value="PexRD54_WY"/>
</dbReference>